<evidence type="ECO:0000256" key="2">
    <source>
        <dbReference type="ARBA" id="ARBA00009540"/>
    </source>
</evidence>
<dbReference type="Pfam" id="PF07534">
    <property type="entry name" value="TLD"/>
    <property type="match status" value="1"/>
</dbReference>
<feature type="region of interest" description="Disordered" evidence="5">
    <location>
        <begin position="630"/>
        <end position="691"/>
    </location>
</feature>
<feature type="compositionally biased region" description="Basic and acidic residues" evidence="5">
    <location>
        <begin position="491"/>
        <end position="500"/>
    </location>
</feature>
<evidence type="ECO:0000256" key="4">
    <source>
        <dbReference type="ARBA" id="ARBA00040604"/>
    </source>
</evidence>
<dbReference type="GO" id="GO:0005634">
    <property type="term" value="C:nucleus"/>
    <property type="evidence" value="ECO:0007669"/>
    <property type="project" value="TreeGrafter"/>
</dbReference>
<feature type="compositionally biased region" description="Pro residues" evidence="5">
    <location>
        <begin position="161"/>
        <end position="171"/>
    </location>
</feature>
<gene>
    <name evidence="7" type="ORF">DFP72DRAFT_294237</name>
</gene>
<dbReference type="OrthoDB" id="26679at2759"/>
<dbReference type="GO" id="GO:0005739">
    <property type="term" value="C:mitochondrion"/>
    <property type="evidence" value="ECO:0007669"/>
    <property type="project" value="UniProtKB-SubCell"/>
</dbReference>
<feature type="domain" description="TLDc" evidence="6">
    <location>
        <begin position="716"/>
        <end position="918"/>
    </location>
</feature>
<feature type="compositionally biased region" description="Polar residues" evidence="5">
    <location>
        <begin position="650"/>
        <end position="670"/>
    </location>
</feature>
<feature type="region of interest" description="Disordered" evidence="5">
    <location>
        <begin position="454"/>
        <end position="511"/>
    </location>
</feature>
<dbReference type="PANTHER" id="PTHR23354:SF62">
    <property type="entry name" value="MUSTARD, ISOFORM V"/>
    <property type="match status" value="1"/>
</dbReference>
<comment type="caution">
    <text evidence="7">The sequence shown here is derived from an EMBL/GenBank/DDBJ whole genome shotgun (WGS) entry which is preliminary data.</text>
</comment>
<feature type="region of interest" description="Disordered" evidence="5">
    <location>
        <begin position="367"/>
        <end position="426"/>
    </location>
</feature>
<name>A0A8H6M8N2_9AGAR</name>
<feature type="compositionally biased region" description="Low complexity" evidence="5">
    <location>
        <begin position="186"/>
        <end position="197"/>
    </location>
</feature>
<evidence type="ECO:0000256" key="3">
    <source>
        <dbReference type="ARBA" id="ARBA00023128"/>
    </source>
</evidence>
<feature type="compositionally biased region" description="Polar residues" evidence="5">
    <location>
        <begin position="7"/>
        <end position="24"/>
    </location>
</feature>
<proteinExistence type="inferred from homology"/>
<feature type="compositionally biased region" description="Polar residues" evidence="5">
    <location>
        <begin position="64"/>
        <end position="73"/>
    </location>
</feature>
<keyword evidence="3" id="KW-0496">Mitochondrion</keyword>
<feature type="compositionally biased region" description="Polar residues" evidence="5">
    <location>
        <begin position="454"/>
        <end position="488"/>
    </location>
</feature>
<dbReference type="SMART" id="SM00584">
    <property type="entry name" value="TLDc"/>
    <property type="match status" value="1"/>
</dbReference>
<feature type="compositionally biased region" description="Low complexity" evidence="5">
    <location>
        <begin position="579"/>
        <end position="592"/>
    </location>
</feature>
<feature type="compositionally biased region" description="Low complexity" evidence="5">
    <location>
        <begin position="103"/>
        <end position="118"/>
    </location>
</feature>
<dbReference type="PROSITE" id="PS51886">
    <property type="entry name" value="TLDC"/>
    <property type="match status" value="1"/>
</dbReference>
<dbReference type="PANTHER" id="PTHR23354">
    <property type="entry name" value="NUCLEOLAR PROTEIN 7/ESTROGEN RECEPTOR COACTIVATOR-RELATED"/>
    <property type="match status" value="1"/>
</dbReference>
<evidence type="ECO:0000313" key="7">
    <source>
        <dbReference type="EMBL" id="KAF6756171.1"/>
    </source>
</evidence>
<evidence type="ECO:0000313" key="8">
    <source>
        <dbReference type="Proteomes" id="UP000521943"/>
    </source>
</evidence>
<feature type="compositionally biased region" description="Low complexity" evidence="5">
    <location>
        <begin position="631"/>
        <end position="649"/>
    </location>
</feature>
<comment type="similarity">
    <text evidence="2">Belongs to the OXR1 family.</text>
</comment>
<keyword evidence="8" id="KW-1185">Reference proteome</keyword>
<feature type="region of interest" description="Disordered" evidence="5">
    <location>
        <begin position="313"/>
        <end position="355"/>
    </location>
</feature>
<dbReference type="EMBL" id="JACGCI010000027">
    <property type="protein sequence ID" value="KAF6756171.1"/>
    <property type="molecule type" value="Genomic_DNA"/>
</dbReference>
<comment type="subcellular location">
    <subcellularLocation>
        <location evidence="1">Mitochondrion</location>
    </subcellularLocation>
</comment>
<accession>A0A8H6M8N2</accession>
<feature type="compositionally biased region" description="Low complexity" evidence="5">
    <location>
        <begin position="367"/>
        <end position="382"/>
    </location>
</feature>
<feature type="region of interest" description="Disordered" evidence="5">
    <location>
        <begin position="1"/>
        <end position="259"/>
    </location>
</feature>
<dbReference type="InterPro" id="IPR006571">
    <property type="entry name" value="TLDc_dom"/>
</dbReference>
<reference evidence="7 8" key="1">
    <citation type="submission" date="2020-07" db="EMBL/GenBank/DDBJ databases">
        <title>Comparative genomics of pyrophilous fungi reveals a link between fire events and developmental genes.</title>
        <authorList>
            <consortium name="DOE Joint Genome Institute"/>
            <person name="Steindorff A.S."/>
            <person name="Carver A."/>
            <person name="Calhoun S."/>
            <person name="Stillman K."/>
            <person name="Liu H."/>
            <person name="Lipzen A."/>
            <person name="Pangilinan J."/>
            <person name="Labutti K."/>
            <person name="Bruns T.D."/>
            <person name="Grigoriev I.V."/>
        </authorList>
    </citation>
    <scope>NUCLEOTIDE SEQUENCE [LARGE SCALE GENOMIC DNA]</scope>
    <source>
        <strain evidence="7 8">CBS 144469</strain>
    </source>
</reference>
<dbReference type="AlphaFoldDB" id="A0A8H6M8N2"/>
<feature type="compositionally biased region" description="Pro residues" evidence="5">
    <location>
        <begin position="84"/>
        <end position="94"/>
    </location>
</feature>
<organism evidence="7 8">
    <name type="scientific">Ephemerocybe angulata</name>
    <dbReference type="NCBI Taxonomy" id="980116"/>
    <lineage>
        <taxon>Eukaryota</taxon>
        <taxon>Fungi</taxon>
        <taxon>Dikarya</taxon>
        <taxon>Basidiomycota</taxon>
        <taxon>Agaricomycotina</taxon>
        <taxon>Agaricomycetes</taxon>
        <taxon>Agaricomycetidae</taxon>
        <taxon>Agaricales</taxon>
        <taxon>Agaricineae</taxon>
        <taxon>Psathyrellaceae</taxon>
        <taxon>Ephemerocybe</taxon>
    </lineage>
</organism>
<protein>
    <recommendedName>
        <fullName evidence="4">Oxidation resistance protein 1</fullName>
    </recommendedName>
</protein>
<evidence type="ECO:0000256" key="5">
    <source>
        <dbReference type="SAM" id="MobiDB-lite"/>
    </source>
</evidence>
<evidence type="ECO:0000259" key="6">
    <source>
        <dbReference type="PROSITE" id="PS51886"/>
    </source>
</evidence>
<feature type="region of interest" description="Disordered" evidence="5">
    <location>
        <begin position="556"/>
        <end position="615"/>
    </location>
</feature>
<feature type="compositionally biased region" description="Low complexity" evidence="5">
    <location>
        <begin position="49"/>
        <end position="63"/>
    </location>
</feature>
<dbReference type="GO" id="GO:0006979">
    <property type="term" value="P:response to oxidative stress"/>
    <property type="evidence" value="ECO:0007669"/>
    <property type="project" value="TreeGrafter"/>
</dbReference>
<evidence type="ECO:0000256" key="1">
    <source>
        <dbReference type="ARBA" id="ARBA00004173"/>
    </source>
</evidence>
<dbReference type="Proteomes" id="UP000521943">
    <property type="component" value="Unassembled WGS sequence"/>
</dbReference>
<sequence length="920" mass="96177">MDPLSAPPNSAQDLEQDATVQPTVTPEDEMLRQPAAETLPLLDSEALISPEPSSFSTPPTSTSLNRPTSTTSDDFGDFVDAPPSAAPHGPPLPSLNPLTPANPLSLAETPLTPSSPLSAAPPPPPKPTGNHIADILQYESGGLSLFSDPVFRERKDEEGLPSPPPIPPPKSPLVSRSGIGLGLGGSASTSRAATPTPGHGGYGDTIDYHARPPLTPPNTALLHPLASTPSPLPGRSPRDMTTPLPPLPPPLSANRPSEATTRALKAAPTAKDETEIIAQHLGLIDHDYFTGREPAETAPLPIPIIRTRSKSWGLRGASAEGRPESPAQTRTMPTHIAPPVVTSGGEWEGEDTTGSYGGTLGGLWGLWKGASGSTPGSLSSSGSEEHPHASHPHVAGIFTASPPPTIIEGSATTSSPPPESQGEDFEHRHFEHRHAHEQGVHGHTARPLPRARTSLETVQARWSDSHTLTPPTHSKGTASRTPSPNSSRRQSRIEDAKITHESPFAAPLGTGGVVGSSKLSVKASPVVGKGSLSANPFATHNFAPIAGAPGFRPDGYDWDKGFSDQLERDLDGGRSRVNSASAAPKSAPHPSSGGRDKELQRGRQGGAKKAKEATVPLYQTLGSKLGFGWGSSSSPSSSATSASSSPAAAQRNTVPAPQSRSHSEFLTNMAGNGHERSATSPVVQREGTRSAKKVGELIERMVGGVELKGRKESTVGILTGGISELLRPYLPPLSRLPRTWTLLYSLDQHGISLNTLYTNCEAPEKNRKTAQPFIGMNGAIVIIRDAEAEDSAKEEKSAFGAFIAEGVGRKAKGFYGGGDSFLWKYTAQPEALQVFKPTGRNSYFAICDAEYIGFGGGGTSYALWIDNTLLQGSSAPSVTFGNEVLCSGAPTGKGGSGGSELAKEVEFECVGLEVWGVGPT</sequence>
<feature type="compositionally biased region" description="Basic and acidic residues" evidence="5">
    <location>
        <begin position="556"/>
        <end position="574"/>
    </location>
</feature>